<dbReference type="Proteomes" id="UP000002366">
    <property type="component" value="Chromosome"/>
</dbReference>
<dbReference type="HOGENOM" id="CLU_645026_0_0_0"/>
<dbReference type="STRING" id="572547.Amico_1898"/>
<dbReference type="eggNOG" id="COG4585">
    <property type="taxonomic scope" value="Bacteria"/>
</dbReference>
<dbReference type="GO" id="GO:0000155">
    <property type="term" value="F:phosphorelay sensor kinase activity"/>
    <property type="evidence" value="ECO:0007669"/>
    <property type="project" value="InterPro"/>
</dbReference>
<name>D5EHH7_AMICL</name>
<evidence type="ECO:0000256" key="2">
    <source>
        <dbReference type="ARBA" id="ARBA00022777"/>
    </source>
</evidence>
<evidence type="ECO:0000259" key="5">
    <source>
        <dbReference type="PROSITE" id="PS50109"/>
    </source>
</evidence>
<dbReference type="PROSITE" id="PS50109">
    <property type="entry name" value="HIS_KIN"/>
    <property type="match status" value="1"/>
</dbReference>
<dbReference type="InterPro" id="IPR005467">
    <property type="entry name" value="His_kinase_dom"/>
</dbReference>
<dbReference type="OrthoDB" id="6231at2"/>
<evidence type="ECO:0000313" key="6">
    <source>
        <dbReference type="EMBL" id="ADE58009.1"/>
    </source>
</evidence>
<dbReference type="InterPro" id="IPR011712">
    <property type="entry name" value="Sig_transdc_His_kin_sub3_dim/P"/>
</dbReference>
<dbReference type="CDD" id="cd16917">
    <property type="entry name" value="HATPase_UhpB-NarQ-NarX-like"/>
    <property type="match status" value="1"/>
</dbReference>
<dbReference type="InterPro" id="IPR036890">
    <property type="entry name" value="HATPase_C_sf"/>
</dbReference>
<evidence type="ECO:0000313" key="7">
    <source>
        <dbReference type="Proteomes" id="UP000002366"/>
    </source>
</evidence>
<reference evidence="6 7" key="1">
    <citation type="journal article" date="2010" name="Stand. Genomic Sci.">
        <title>Complete genome sequence of Aminobacterium colombiense type strain (ALA-1).</title>
        <authorList>
            <person name="Chertkov O."/>
            <person name="Sikorski J."/>
            <person name="Brambilla E."/>
            <person name="Lapidus A."/>
            <person name="Copeland A."/>
            <person name="Glavina Del Rio T."/>
            <person name="Nolan M."/>
            <person name="Lucas S."/>
            <person name="Tice H."/>
            <person name="Cheng J.F."/>
            <person name="Han C."/>
            <person name="Detter J.C."/>
            <person name="Bruce D."/>
            <person name="Tapia R."/>
            <person name="Goodwin L."/>
            <person name="Pitluck S."/>
            <person name="Liolios K."/>
            <person name="Ivanova N."/>
            <person name="Mavromatis K."/>
            <person name="Ovchinnikova G."/>
            <person name="Pati A."/>
            <person name="Chen A."/>
            <person name="Palaniappan K."/>
            <person name="Land M."/>
            <person name="Hauser L."/>
            <person name="Chang Y.J."/>
            <person name="Jeffries C.D."/>
            <person name="Spring S."/>
            <person name="Rohde M."/>
            <person name="Goker M."/>
            <person name="Bristow J."/>
            <person name="Eisen J.A."/>
            <person name="Markowitz V."/>
            <person name="Hugenholtz P."/>
            <person name="Kyrpides N.C."/>
            <person name="Klenk H.P."/>
        </authorList>
    </citation>
    <scope>NUCLEOTIDE SEQUENCE [LARGE SCALE GENOMIC DNA]</scope>
    <source>
        <strain evidence="7">DSM 12261 / ALA-1</strain>
    </source>
</reference>
<accession>D5EHH7</accession>
<dbReference type="SMART" id="SM00387">
    <property type="entry name" value="HATPase_c"/>
    <property type="match status" value="1"/>
</dbReference>
<gene>
    <name evidence="6" type="ordered locus">Amico_1898</name>
</gene>
<dbReference type="KEGG" id="aco:Amico_1898"/>
<sequence length="425" mass="47443">MASPRISLLDLIEREELQKIQDAFAEVHDVASVITDVHGNSITEPSNFSKVCQLVRQTSEGASRCIRSDRVLGIKAARLLQPTYQRCLSCGFVDASAPIIVEGQHIANWQISQNALGVGENRIREYALEIGADPVQLCEALREMPEGSLAHFEKTLKLLWLMAQQLSSKGYANLILAREIEQVRTTEKMLEESQEDLRSLASELTLAEERTRRKIAANLHDQVGHALVTMQRNLRQAHRTHDGQVKNTLLSASIAHLDEVIEQTRDLTARLSPPLLYDLGLAAALESLGDEMFSPLSIDFILDAAMNCRLLEQELSIMLYHMVKELFINVLKHARATAIQCLITREDGFFCVAVHDDGVGFDPSQAITIRKRSFGLFSIRERLRHWGGQMIINSSAGKGTGIIIRIPLKNSSEGGFICDRSDHRC</sequence>
<feature type="domain" description="Histidine kinase" evidence="5">
    <location>
        <begin position="319"/>
        <end position="410"/>
    </location>
</feature>
<dbReference type="InterPro" id="IPR018771">
    <property type="entry name" value="PocR_dom"/>
</dbReference>
<dbReference type="Gene3D" id="3.30.565.10">
    <property type="entry name" value="Histidine kinase-like ATPase, C-terminal domain"/>
    <property type="match status" value="1"/>
</dbReference>
<keyword evidence="4" id="KW-0175">Coiled coil</keyword>
<dbReference type="AlphaFoldDB" id="D5EHH7"/>
<dbReference type="GO" id="GO:0016020">
    <property type="term" value="C:membrane"/>
    <property type="evidence" value="ECO:0007669"/>
    <property type="project" value="InterPro"/>
</dbReference>
<dbReference type="InterPro" id="IPR003594">
    <property type="entry name" value="HATPase_dom"/>
</dbReference>
<feature type="coiled-coil region" evidence="4">
    <location>
        <begin position="176"/>
        <end position="210"/>
    </location>
</feature>
<dbReference type="eggNOG" id="COG4936">
    <property type="taxonomic scope" value="Bacteria"/>
</dbReference>
<keyword evidence="1" id="KW-0808">Transferase</keyword>
<dbReference type="PANTHER" id="PTHR24421">
    <property type="entry name" value="NITRATE/NITRITE SENSOR PROTEIN NARX-RELATED"/>
    <property type="match status" value="1"/>
</dbReference>
<proteinExistence type="predicted"/>
<evidence type="ECO:0000256" key="3">
    <source>
        <dbReference type="ARBA" id="ARBA00023012"/>
    </source>
</evidence>
<dbReference type="Pfam" id="PF07730">
    <property type="entry name" value="HisKA_3"/>
    <property type="match status" value="1"/>
</dbReference>
<protein>
    <submittedName>
        <fullName evidence="6">Histidine kinase</fullName>
    </submittedName>
</protein>
<dbReference type="InterPro" id="IPR050482">
    <property type="entry name" value="Sensor_HK_TwoCompSys"/>
</dbReference>
<dbReference type="GO" id="GO:0046983">
    <property type="term" value="F:protein dimerization activity"/>
    <property type="evidence" value="ECO:0007669"/>
    <property type="project" value="InterPro"/>
</dbReference>
<keyword evidence="3" id="KW-0902">Two-component regulatory system</keyword>
<evidence type="ECO:0000256" key="1">
    <source>
        <dbReference type="ARBA" id="ARBA00022679"/>
    </source>
</evidence>
<organism evidence="6 7">
    <name type="scientific">Aminobacterium colombiense (strain DSM 12261 / ALA-1)</name>
    <dbReference type="NCBI Taxonomy" id="572547"/>
    <lineage>
        <taxon>Bacteria</taxon>
        <taxon>Thermotogati</taxon>
        <taxon>Synergistota</taxon>
        <taxon>Synergistia</taxon>
        <taxon>Synergistales</taxon>
        <taxon>Aminobacteriaceae</taxon>
        <taxon>Aminobacterium</taxon>
    </lineage>
</organism>
<keyword evidence="2 6" id="KW-0418">Kinase</keyword>
<dbReference type="SUPFAM" id="SSF55874">
    <property type="entry name" value="ATPase domain of HSP90 chaperone/DNA topoisomerase II/histidine kinase"/>
    <property type="match status" value="1"/>
</dbReference>
<dbReference type="Pfam" id="PF10114">
    <property type="entry name" value="PocR"/>
    <property type="match status" value="1"/>
</dbReference>
<dbReference type="EMBL" id="CP001997">
    <property type="protein sequence ID" value="ADE58009.1"/>
    <property type="molecule type" value="Genomic_DNA"/>
</dbReference>
<dbReference type="Pfam" id="PF02518">
    <property type="entry name" value="HATPase_c"/>
    <property type="match status" value="1"/>
</dbReference>
<evidence type="ECO:0000256" key="4">
    <source>
        <dbReference type="SAM" id="Coils"/>
    </source>
</evidence>
<dbReference type="PANTHER" id="PTHR24421:SF59">
    <property type="entry name" value="OXYGEN SENSOR HISTIDINE KINASE NREB"/>
    <property type="match status" value="1"/>
</dbReference>
<keyword evidence="7" id="KW-1185">Reference proteome</keyword>
<dbReference type="RefSeq" id="WP_013049271.1">
    <property type="nucleotide sequence ID" value="NC_014011.1"/>
</dbReference>